<keyword evidence="1" id="KW-0472">Membrane</keyword>
<feature type="transmembrane region" description="Helical" evidence="1">
    <location>
        <begin position="6"/>
        <end position="25"/>
    </location>
</feature>
<evidence type="ECO:0000313" key="3">
    <source>
        <dbReference type="Proteomes" id="UP000315471"/>
    </source>
</evidence>
<dbReference type="EMBL" id="SJPY01000008">
    <property type="protein sequence ID" value="TWU36729.1"/>
    <property type="molecule type" value="Genomic_DNA"/>
</dbReference>
<sequence>MLWPIVLPFQITGVAFLLVVVLLTASRTPRKWSRIKTLLISSTAAIVLFIPSCTGVMLVADSIRFGHFHYDSFDAIPDLRSQRYLPKAASNIEMHKHANGYRARYDISATDFDTYLDGLWTQYGEYSAVERGGFMDEGQAVSPELFNHTFDGLNWTCPSAAIVYYSPSEGDGGGATYYFDADAGLMFQRTGFW</sequence>
<keyword evidence="3" id="KW-1185">Reference proteome</keyword>
<protein>
    <submittedName>
        <fullName evidence="2">Uncharacterized protein</fullName>
    </submittedName>
</protein>
<dbReference type="Proteomes" id="UP000315471">
    <property type="component" value="Unassembled WGS sequence"/>
</dbReference>
<reference evidence="2 3" key="1">
    <citation type="submission" date="2019-02" db="EMBL/GenBank/DDBJ databases">
        <title>Deep-cultivation of Planctomycetes and their phenomic and genomic characterization uncovers novel biology.</title>
        <authorList>
            <person name="Wiegand S."/>
            <person name="Jogler M."/>
            <person name="Boedeker C."/>
            <person name="Pinto D."/>
            <person name="Vollmers J."/>
            <person name="Rivas-Marin E."/>
            <person name="Kohn T."/>
            <person name="Peeters S.H."/>
            <person name="Heuer A."/>
            <person name="Rast P."/>
            <person name="Oberbeckmann S."/>
            <person name="Bunk B."/>
            <person name="Jeske O."/>
            <person name="Meyerdierks A."/>
            <person name="Storesund J.E."/>
            <person name="Kallscheuer N."/>
            <person name="Luecker S."/>
            <person name="Lage O.M."/>
            <person name="Pohl T."/>
            <person name="Merkel B.J."/>
            <person name="Hornburger P."/>
            <person name="Mueller R.-W."/>
            <person name="Bruemmer F."/>
            <person name="Labrenz M."/>
            <person name="Spormann A.M."/>
            <person name="Op Den Camp H."/>
            <person name="Overmann J."/>
            <person name="Amann R."/>
            <person name="Jetten M.S.M."/>
            <person name="Mascher T."/>
            <person name="Medema M.H."/>
            <person name="Devos D.P."/>
            <person name="Kaster A.-K."/>
            <person name="Ovreas L."/>
            <person name="Rohde M."/>
            <person name="Galperin M.Y."/>
            <person name="Jogler C."/>
        </authorList>
    </citation>
    <scope>NUCLEOTIDE SEQUENCE [LARGE SCALE GENOMIC DNA]</scope>
    <source>
        <strain evidence="2 3">Q31b</strain>
    </source>
</reference>
<dbReference type="AlphaFoldDB" id="A0A5C6DPJ6"/>
<accession>A0A5C6DPJ6</accession>
<comment type="caution">
    <text evidence="2">The sequence shown here is derived from an EMBL/GenBank/DDBJ whole genome shotgun (WGS) entry which is preliminary data.</text>
</comment>
<organism evidence="2 3">
    <name type="scientific">Novipirellula aureliae</name>
    <dbReference type="NCBI Taxonomy" id="2527966"/>
    <lineage>
        <taxon>Bacteria</taxon>
        <taxon>Pseudomonadati</taxon>
        <taxon>Planctomycetota</taxon>
        <taxon>Planctomycetia</taxon>
        <taxon>Pirellulales</taxon>
        <taxon>Pirellulaceae</taxon>
        <taxon>Novipirellula</taxon>
    </lineage>
</organism>
<dbReference type="RefSeq" id="WP_231617797.1">
    <property type="nucleotide sequence ID" value="NZ_SJPY01000008.1"/>
</dbReference>
<keyword evidence="1" id="KW-1133">Transmembrane helix</keyword>
<keyword evidence="1" id="KW-0812">Transmembrane</keyword>
<gene>
    <name evidence="2" type="ORF">Q31b_50110</name>
</gene>
<evidence type="ECO:0000256" key="1">
    <source>
        <dbReference type="SAM" id="Phobius"/>
    </source>
</evidence>
<name>A0A5C6DPJ6_9BACT</name>
<proteinExistence type="predicted"/>
<evidence type="ECO:0000313" key="2">
    <source>
        <dbReference type="EMBL" id="TWU36729.1"/>
    </source>
</evidence>
<feature type="transmembrane region" description="Helical" evidence="1">
    <location>
        <begin position="37"/>
        <end position="60"/>
    </location>
</feature>